<reference evidence="1 2" key="1">
    <citation type="submission" date="2015-08" db="EMBL/GenBank/DDBJ databases">
        <authorList>
            <person name="Babu N.S."/>
            <person name="Beckwith C.J."/>
            <person name="Beseler K.G."/>
            <person name="Brison A."/>
            <person name="Carone J.V."/>
            <person name="Caskin T.P."/>
            <person name="Diamond M."/>
            <person name="Durham M.E."/>
            <person name="Foxe J.M."/>
            <person name="Go M."/>
            <person name="Henderson B.A."/>
            <person name="Jones I.B."/>
            <person name="McGettigan J.A."/>
            <person name="Micheletti S.J."/>
            <person name="Nasrallah M.E."/>
            <person name="Ortiz D."/>
            <person name="Piller C.R."/>
            <person name="Privatt S.R."/>
            <person name="Schneider S.L."/>
            <person name="Sharp S."/>
            <person name="Smith T.C."/>
            <person name="Stanton J.D."/>
            <person name="Ullery H.E."/>
            <person name="Wilson R.J."/>
            <person name="Serrano M.G."/>
            <person name="Buck G."/>
            <person name="Lee V."/>
            <person name="Wang Y."/>
            <person name="Carvalho R."/>
            <person name="Voegtly L."/>
            <person name="Shi R."/>
            <person name="Duckworth R."/>
            <person name="Johnson A."/>
            <person name="Loviza R."/>
            <person name="Walstead R."/>
            <person name="Shah Z."/>
            <person name="Kiflezghi M."/>
            <person name="Wade K."/>
            <person name="Ball S.L."/>
            <person name="Bradley K.W."/>
            <person name="Asai D.J."/>
            <person name="Bowman C.A."/>
            <person name="Russell D.A."/>
            <person name="Pope W.H."/>
            <person name="Jacobs-Sera D."/>
            <person name="Hendrix R.W."/>
            <person name="Hatfull G.F."/>
        </authorList>
    </citation>
    <scope>NUCLEOTIDE SEQUENCE [LARGE SCALE GENOMIC DNA]</scope>
    <source>
        <strain evidence="1 2">DSM 27648</strain>
    </source>
</reference>
<sequence>MVARMLLERLTCADDTPASSSPRGSFVEIPGVLLRRAVRLELSDSEAGRAGREERGAWPSAFALTDHALSVRSMLARVTIVGAARRWIMKPNVTNGLSGFSASLVQLVQLAQFASSVQGA</sequence>
<dbReference type="Proteomes" id="UP000064967">
    <property type="component" value="Chromosome"/>
</dbReference>
<dbReference type="AlphaFoldDB" id="A0A0K1Q7Y3"/>
<gene>
    <name evidence="1" type="ORF">AKJ09_08183</name>
</gene>
<name>A0A0K1Q7Y3_9BACT</name>
<keyword evidence="2" id="KW-1185">Reference proteome</keyword>
<dbReference type="KEGG" id="llu:AKJ09_08183"/>
<protein>
    <submittedName>
        <fullName evidence="1">Uncharacterized protein</fullName>
    </submittedName>
</protein>
<dbReference type="STRING" id="1391654.AKJ09_08183"/>
<evidence type="ECO:0000313" key="2">
    <source>
        <dbReference type="Proteomes" id="UP000064967"/>
    </source>
</evidence>
<accession>A0A0K1Q7Y3</accession>
<evidence type="ECO:0000313" key="1">
    <source>
        <dbReference type="EMBL" id="AKV01520.1"/>
    </source>
</evidence>
<proteinExistence type="predicted"/>
<dbReference type="EMBL" id="CP012333">
    <property type="protein sequence ID" value="AKV01520.1"/>
    <property type="molecule type" value="Genomic_DNA"/>
</dbReference>
<organism evidence="1 2">
    <name type="scientific">Labilithrix luteola</name>
    <dbReference type="NCBI Taxonomy" id="1391654"/>
    <lineage>
        <taxon>Bacteria</taxon>
        <taxon>Pseudomonadati</taxon>
        <taxon>Myxococcota</taxon>
        <taxon>Polyangia</taxon>
        <taxon>Polyangiales</taxon>
        <taxon>Labilitrichaceae</taxon>
        <taxon>Labilithrix</taxon>
    </lineage>
</organism>